<name>A0ABN6N0Y3_9BACT</name>
<dbReference type="Gene3D" id="1.10.10.60">
    <property type="entry name" value="Homeodomain-like"/>
    <property type="match status" value="1"/>
</dbReference>
<keyword evidence="4" id="KW-1185">Reference proteome</keyword>
<dbReference type="InterPro" id="IPR009057">
    <property type="entry name" value="Homeodomain-like_sf"/>
</dbReference>
<evidence type="ECO:0000259" key="2">
    <source>
        <dbReference type="Pfam" id="PF02954"/>
    </source>
</evidence>
<dbReference type="InterPro" id="IPR029016">
    <property type="entry name" value="GAF-like_dom_sf"/>
</dbReference>
<organism evidence="3 4">
    <name type="scientific">Anaeromyxobacter oryzae</name>
    <dbReference type="NCBI Taxonomy" id="2918170"/>
    <lineage>
        <taxon>Bacteria</taxon>
        <taxon>Pseudomonadati</taxon>
        <taxon>Myxococcota</taxon>
        <taxon>Myxococcia</taxon>
        <taxon>Myxococcales</taxon>
        <taxon>Cystobacterineae</taxon>
        <taxon>Anaeromyxobacteraceae</taxon>
        <taxon>Anaeromyxobacter</taxon>
    </lineage>
</organism>
<dbReference type="RefSeq" id="WP_248354509.1">
    <property type="nucleotide sequence ID" value="NZ_AP025591.1"/>
</dbReference>
<sequence length="446" mass="48125">MRTLRPILQRRERRRLVEEAWRSYVVQGADEPAGVGEEIARSWRRARNLYRIDPGITRPGGRVLAAPALAARREHDEVFRLAAPILADFARRLGLHETVLAYLDGEGVMLSIDGDRALIDEAGEIDFRPGSCWAEAVAGTNGPGTALVERGPVEVFSAEHFVAAWHPWSCAAAPVLAPAHASPVGVVNLTAPWEVQRRHALVIAKAIARTVEERLRAAIGVRNEVVRYAFRAAQEAGDALVAVDARGRAIAANEAAVRRGIIEAGALPRRTRETIAAALCAPGTLGGDVRVATPEGRIVVASPVQYDGTTVGAVLRVSAAAPRARDRGAPARRAARYDVISRAGATSPRAQLRAHDLPIRHAPVEPRAPGAARPRRALQGARGDSDCAALVEVLEACSWNIVQSARRLGVSRMTLYRRLHRYGLPTRPGANRVEPVPPAPEDERES</sequence>
<dbReference type="Gene3D" id="3.30.450.40">
    <property type="match status" value="1"/>
</dbReference>
<dbReference type="PRINTS" id="PR01590">
    <property type="entry name" value="HTHFIS"/>
</dbReference>
<protein>
    <recommendedName>
        <fullName evidence="2">DNA binding HTH domain-containing protein</fullName>
    </recommendedName>
</protein>
<dbReference type="Pfam" id="PF02954">
    <property type="entry name" value="HTH_8"/>
    <property type="match status" value="1"/>
</dbReference>
<dbReference type="InterPro" id="IPR002197">
    <property type="entry name" value="HTH_Fis"/>
</dbReference>
<feature type="region of interest" description="Disordered" evidence="1">
    <location>
        <begin position="424"/>
        <end position="446"/>
    </location>
</feature>
<evidence type="ECO:0000313" key="3">
    <source>
        <dbReference type="EMBL" id="BDG05564.1"/>
    </source>
</evidence>
<reference evidence="4" key="1">
    <citation type="journal article" date="2022" name="Int. J. Syst. Evol. Microbiol.">
        <title>Anaeromyxobacter oryzae sp. nov., Anaeromyxobacter diazotrophicus sp. nov. and Anaeromyxobacter paludicola sp. nov., isolated from paddy soils.</title>
        <authorList>
            <person name="Itoh H."/>
            <person name="Xu Z."/>
            <person name="Mise K."/>
            <person name="Masuda Y."/>
            <person name="Ushijima N."/>
            <person name="Hayakawa C."/>
            <person name="Shiratori Y."/>
            <person name="Senoo K."/>
        </authorList>
    </citation>
    <scope>NUCLEOTIDE SEQUENCE [LARGE SCALE GENOMIC DNA]</scope>
    <source>
        <strain evidence="4">Red232</strain>
    </source>
</reference>
<gene>
    <name evidence="3" type="ORF">AMOR_45600</name>
</gene>
<dbReference type="EMBL" id="AP025591">
    <property type="protein sequence ID" value="BDG05564.1"/>
    <property type="molecule type" value="Genomic_DNA"/>
</dbReference>
<evidence type="ECO:0000313" key="4">
    <source>
        <dbReference type="Proteomes" id="UP001162891"/>
    </source>
</evidence>
<feature type="domain" description="DNA binding HTH" evidence="2">
    <location>
        <begin position="385"/>
        <end position="422"/>
    </location>
</feature>
<proteinExistence type="predicted"/>
<dbReference type="Proteomes" id="UP001162891">
    <property type="component" value="Chromosome"/>
</dbReference>
<evidence type="ECO:0000256" key="1">
    <source>
        <dbReference type="SAM" id="MobiDB-lite"/>
    </source>
</evidence>
<dbReference type="SUPFAM" id="SSF46689">
    <property type="entry name" value="Homeodomain-like"/>
    <property type="match status" value="1"/>
</dbReference>
<accession>A0ABN6N0Y3</accession>